<proteinExistence type="predicted"/>
<name>A0A3M7SHX9_BRAPC</name>
<sequence length="99" mass="11491">MLHSTGFDCLLNAFFAANLTASDDSTGTKAISLMKKIFDFNKKNFIEKYKLNLKESYPFNSAIFFLILEHSNISIKLRRKFLKNKSFFNICGVMKKYET</sequence>
<protein>
    <submittedName>
        <fullName evidence="1">Uncharacterized protein</fullName>
    </submittedName>
</protein>
<keyword evidence="2" id="KW-1185">Reference proteome</keyword>
<dbReference type="AlphaFoldDB" id="A0A3M7SHX9"/>
<evidence type="ECO:0000313" key="1">
    <source>
        <dbReference type="EMBL" id="RNA35305.1"/>
    </source>
</evidence>
<gene>
    <name evidence="1" type="ORF">BpHYR1_045995</name>
</gene>
<reference evidence="1 2" key="1">
    <citation type="journal article" date="2018" name="Sci. Rep.">
        <title>Genomic signatures of local adaptation to the degree of environmental predictability in rotifers.</title>
        <authorList>
            <person name="Franch-Gras L."/>
            <person name="Hahn C."/>
            <person name="Garcia-Roger E.M."/>
            <person name="Carmona M.J."/>
            <person name="Serra M."/>
            <person name="Gomez A."/>
        </authorList>
    </citation>
    <scope>NUCLEOTIDE SEQUENCE [LARGE SCALE GENOMIC DNA]</scope>
    <source>
        <strain evidence="1">HYR1</strain>
    </source>
</reference>
<organism evidence="1 2">
    <name type="scientific">Brachionus plicatilis</name>
    <name type="common">Marine rotifer</name>
    <name type="synonym">Brachionus muelleri</name>
    <dbReference type="NCBI Taxonomy" id="10195"/>
    <lineage>
        <taxon>Eukaryota</taxon>
        <taxon>Metazoa</taxon>
        <taxon>Spiralia</taxon>
        <taxon>Gnathifera</taxon>
        <taxon>Rotifera</taxon>
        <taxon>Eurotatoria</taxon>
        <taxon>Monogononta</taxon>
        <taxon>Pseudotrocha</taxon>
        <taxon>Ploima</taxon>
        <taxon>Brachionidae</taxon>
        <taxon>Brachionus</taxon>
    </lineage>
</organism>
<dbReference type="EMBL" id="REGN01001343">
    <property type="protein sequence ID" value="RNA35305.1"/>
    <property type="molecule type" value="Genomic_DNA"/>
</dbReference>
<dbReference type="Proteomes" id="UP000276133">
    <property type="component" value="Unassembled WGS sequence"/>
</dbReference>
<evidence type="ECO:0000313" key="2">
    <source>
        <dbReference type="Proteomes" id="UP000276133"/>
    </source>
</evidence>
<comment type="caution">
    <text evidence="1">The sequence shown here is derived from an EMBL/GenBank/DDBJ whole genome shotgun (WGS) entry which is preliminary data.</text>
</comment>
<accession>A0A3M7SHX9</accession>